<dbReference type="Proteomes" id="UP000494206">
    <property type="component" value="Unassembled WGS sequence"/>
</dbReference>
<feature type="region of interest" description="Disordered" evidence="1">
    <location>
        <begin position="183"/>
        <end position="202"/>
    </location>
</feature>
<gene>
    <name evidence="2" type="ORF">CBOVIS_LOCUS8542</name>
</gene>
<protein>
    <submittedName>
        <fullName evidence="2">Uncharacterized protein</fullName>
    </submittedName>
</protein>
<name>A0A8S1F457_9PELO</name>
<accession>A0A8S1F457</accession>
<reference evidence="2 3" key="1">
    <citation type="submission" date="2020-04" db="EMBL/GenBank/DDBJ databases">
        <authorList>
            <person name="Laetsch R D."/>
            <person name="Stevens L."/>
            <person name="Kumar S."/>
            <person name="Blaxter L. M."/>
        </authorList>
    </citation>
    <scope>NUCLEOTIDE SEQUENCE [LARGE SCALE GENOMIC DNA]</scope>
</reference>
<dbReference type="EMBL" id="CADEPM010000005">
    <property type="protein sequence ID" value="CAB3406468.1"/>
    <property type="molecule type" value="Genomic_DNA"/>
</dbReference>
<evidence type="ECO:0000256" key="1">
    <source>
        <dbReference type="SAM" id="MobiDB-lite"/>
    </source>
</evidence>
<dbReference type="AlphaFoldDB" id="A0A8S1F457"/>
<evidence type="ECO:0000313" key="3">
    <source>
        <dbReference type="Proteomes" id="UP000494206"/>
    </source>
</evidence>
<organism evidence="2 3">
    <name type="scientific">Caenorhabditis bovis</name>
    <dbReference type="NCBI Taxonomy" id="2654633"/>
    <lineage>
        <taxon>Eukaryota</taxon>
        <taxon>Metazoa</taxon>
        <taxon>Ecdysozoa</taxon>
        <taxon>Nematoda</taxon>
        <taxon>Chromadorea</taxon>
        <taxon>Rhabditida</taxon>
        <taxon>Rhabditina</taxon>
        <taxon>Rhabditomorpha</taxon>
        <taxon>Rhabditoidea</taxon>
        <taxon>Rhabditidae</taxon>
        <taxon>Peloderinae</taxon>
        <taxon>Caenorhabditis</taxon>
    </lineage>
</organism>
<feature type="compositionally biased region" description="Polar residues" evidence="1">
    <location>
        <begin position="191"/>
        <end position="202"/>
    </location>
</feature>
<evidence type="ECO:0000313" key="2">
    <source>
        <dbReference type="EMBL" id="CAB3406468.1"/>
    </source>
</evidence>
<keyword evidence="3" id="KW-1185">Reference proteome</keyword>
<sequence length="202" mass="22828">MTIGSNFAQFDTFAIPRMINARYFHEPPNYAELIARIEAIEKVCEQQTRVIDKLIGDVSTMSSEVRIANHTLDESKRSLVLYNLPECSQAQDMHVVVCLLRHMNVPCIPVTAYRIGSKTGSARPLKIVMPVKHLADMVDRCRSKVATFQAPRKLFLMRFMGVDERRAFIDDYKARKARRAEAAGIAETAPNKASSSSNTFNY</sequence>
<proteinExistence type="predicted"/>
<comment type="caution">
    <text evidence="2">The sequence shown here is derived from an EMBL/GenBank/DDBJ whole genome shotgun (WGS) entry which is preliminary data.</text>
</comment>